<feature type="compositionally biased region" description="Basic and acidic residues" evidence="2">
    <location>
        <begin position="670"/>
        <end position="705"/>
    </location>
</feature>
<dbReference type="SUPFAM" id="SSF54001">
    <property type="entry name" value="Cysteine proteinases"/>
    <property type="match status" value="1"/>
</dbReference>
<dbReference type="InterPro" id="IPR038765">
    <property type="entry name" value="Papain-like_cys_pep_sf"/>
</dbReference>
<dbReference type="GeneID" id="77726930"/>
<evidence type="ECO:0000313" key="6">
    <source>
        <dbReference type="Proteomes" id="UP001164286"/>
    </source>
</evidence>
<feature type="domain" description="Calpain catalytic" evidence="4">
    <location>
        <begin position="109"/>
        <end position="346"/>
    </location>
</feature>
<keyword evidence="1" id="KW-0788">Thiol protease</keyword>
<dbReference type="Proteomes" id="UP001164286">
    <property type="component" value="Unassembled WGS sequence"/>
</dbReference>
<dbReference type="GO" id="GO:0006508">
    <property type="term" value="P:proteolysis"/>
    <property type="evidence" value="ECO:0007669"/>
    <property type="project" value="UniProtKB-KW"/>
</dbReference>
<evidence type="ECO:0000313" key="5">
    <source>
        <dbReference type="EMBL" id="KAI9633281.1"/>
    </source>
</evidence>
<keyword evidence="1" id="KW-0378">Hydrolase</keyword>
<keyword evidence="6" id="KW-1185">Reference proteome</keyword>
<reference evidence="5" key="1">
    <citation type="journal article" date="2022" name="G3 (Bethesda)">
        <title>High quality genome of the basidiomycete yeast Dioszegia hungarica PDD-24b-2 isolated from cloud water.</title>
        <authorList>
            <person name="Jarrige D."/>
            <person name="Haridas S."/>
            <person name="Bleykasten-Grosshans C."/>
            <person name="Joly M."/>
            <person name="Nadalig T."/>
            <person name="Sancelme M."/>
            <person name="Vuilleumier S."/>
            <person name="Grigoriev I.V."/>
            <person name="Amato P."/>
            <person name="Bringel F."/>
        </authorList>
    </citation>
    <scope>NUCLEOTIDE SEQUENCE</scope>
    <source>
        <strain evidence="5">PDD-24b-2</strain>
    </source>
</reference>
<protein>
    <recommendedName>
        <fullName evidence="4">Calpain catalytic domain-containing protein</fullName>
    </recommendedName>
</protein>
<name>A0AA38H5U2_9TREE</name>
<sequence length="726" mass="75201">MYLSPPLFALASLLLPLALALETESVRIGDTDVDIVLPGLPSPPTLLRPRSETEWIDGVEITLPGRRHLPLPYPPAVLKRDALSKRELGKRAPAPGRLFGESGLPDWRDALQNESIPSCGLTSAIQAISHLLPELLAANLYVEDTNNTSTTPDSGGPGSVLVGTTPWDVAPLTKLGVTVQKASINGSNMMASDIWWPAAFEKSIEAIAQPTTFILSSRAMTMISGLPASFNLTTNPDPLHPDQKPGPYATDMEATWAVLKRAGETPITVQTFKNGSAAAGLQRNHVFTVLKAEEVGGVRTLTLHNPLGYDNVLTYQQAWPQLYLYSYLTGLPTRKDFGLERRADDGYVPVPPPAQPADAHAVPMPVPISVSVSMPIPISVSQAPASTSVKPVSQPVSVKPVSQPTIPPKVVQPAPAVPFPAKPPMKGATGAKYTATVSTPPAAPSLAPSIGAAGVRDPESKPEAATPITPPPASPVMPSPPAVDRSRPKKDMEGDEGAKTVKQKEEEESPPKQPVPAGTPSAGTPITANAGVDTGSTPPTRPSLSAPVAAAGDTKPKPELVGPIPLRPSGAALPSSLPVIEAEREKGDKADDKSGDGKAVTRLLEPARGPKAKPAAMASTPTPPSSPRLPSHDPAVKAGPKMGSGGGTEPDQGKMDARPQPKPGGTTVGDGKHGEGSKPAGSKDVEGSGSGQREKEGEGDTEGKGVKGRAGVKEIAGSARGDEGRG</sequence>
<gene>
    <name evidence="5" type="ORF">MKK02DRAFT_29143</name>
</gene>
<dbReference type="InterPro" id="IPR001300">
    <property type="entry name" value="Peptidase_C2_calpain_cat"/>
</dbReference>
<keyword evidence="3" id="KW-0732">Signal</keyword>
<evidence type="ECO:0000256" key="1">
    <source>
        <dbReference type="PROSITE-ProRule" id="PRU00239"/>
    </source>
</evidence>
<proteinExistence type="predicted"/>
<keyword evidence="1" id="KW-0645">Protease</keyword>
<feature type="active site" evidence="1">
    <location>
        <position position="305"/>
    </location>
</feature>
<dbReference type="PROSITE" id="PS50203">
    <property type="entry name" value="CALPAIN_CAT"/>
    <property type="match status" value="1"/>
</dbReference>
<evidence type="ECO:0000256" key="2">
    <source>
        <dbReference type="SAM" id="MobiDB-lite"/>
    </source>
</evidence>
<evidence type="ECO:0000259" key="4">
    <source>
        <dbReference type="PROSITE" id="PS50203"/>
    </source>
</evidence>
<dbReference type="EMBL" id="JAKWFO010000011">
    <property type="protein sequence ID" value="KAI9633281.1"/>
    <property type="molecule type" value="Genomic_DNA"/>
</dbReference>
<evidence type="ECO:0000256" key="3">
    <source>
        <dbReference type="SAM" id="SignalP"/>
    </source>
</evidence>
<dbReference type="RefSeq" id="XP_052943058.1">
    <property type="nucleotide sequence ID" value="XM_053087725.1"/>
</dbReference>
<accession>A0AA38H5U2</accession>
<feature type="region of interest" description="Disordered" evidence="2">
    <location>
        <begin position="427"/>
        <end position="726"/>
    </location>
</feature>
<comment type="caution">
    <text evidence="5">The sequence shown here is derived from an EMBL/GenBank/DDBJ whole genome shotgun (WGS) entry which is preliminary data.</text>
</comment>
<feature type="active site" evidence="1">
    <location>
        <position position="285"/>
    </location>
</feature>
<feature type="compositionally biased region" description="Pro residues" evidence="2">
    <location>
        <begin position="468"/>
        <end position="481"/>
    </location>
</feature>
<feature type="compositionally biased region" description="Basic and acidic residues" evidence="2">
    <location>
        <begin position="484"/>
        <end position="505"/>
    </location>
</feature>
<feature type="active site" evidence="1">
    <location>
        <position position="119"/>
    </location>
</feature>
<feature type="compositionally biased region" description="Low complexity" evidence="2">
    <location>
        <begin position="434"/>
        <end position="453"/>
    </location>
</feature>
<dbReference type="GO" id="GO:0004198">
    <property type="term" value="F:calcium-dependent cysteine-type endopeptidase activity"/>
    <property type="evidence" value="ECO:0007669"/>
    <property type="project" value="InterPro"/>
</dbReference>
<feature type="signal peptide" evidence="3">
    <location>
        <begin position="1"/>
        <end position="20"/>
    </location>
</feature>
<feature type="compositionally biased region" description="Basic and acidic residues" evidence="2">
    <location>
        <begin position="581"/>
        <end position="596"/>
    </location>
</feature>
<dbReference type="AlphaFoldDB" id="A0AA38H5U2"/>
<feature type="chain" id="PRO_5041417007" description="Calpain catalytic domain-containing protein" evidence="3">
    <location>
        <begin position="21"/>
        <end position="726"/>
    </location>
</feature>
<organism evidence="5 6">
    <name type="scientific">Dioszegia hungarica</name>
    <dbReference type="NCBI Taxonomy" id="4972"/>
    <lineage>
        <taxon>Eukaryota</taxon>
        <taxon>Fungi</taxon>
        <taxon>Dikarya</taxon>
        <taxon>Basidiomycota</taxon>
        <taxon>Agaricomycotina</taxon>
        <taxon>Tremellomycetes</taxon>
        <taxon>Tremellales</taxon>
        <taxon>Bulleribasidiaceae</taxon>
        <taxon>Dioszegia</taxon>
    </lineage>
</organism>